<dbReference type="InterPro" id="IPR032675">
    <property type="entry name" value="LRR_dom_sf"/>
</dbReference>
<dbReference type="Proteomes" id="UP001165122">
    <property type="component" value="Unassembled WGS sequence"/>
</dbReference>
<feature type="coiled-coil region" evidence="3">
    <location>
        <begin position="1076"/>
        <end position="1106"/>
    </location>
</feature>
<comment type="caution">
    <text evidence="5">The sequence shown here is derived from an EMBL/GenBank/DDBJ whole genome shotgun (WGS) entry which is preliminary data.</text>
</comment>
<dbReference type="PANTHER" id="PTHR46652:SF3">
    <property type="entry name" value="LEUCINE-RICH REPEAT-CONTAINING PROTEIN 9"/>
    <property type="match status" value="1"/>
</dbReference>
<dbReference type="EMBL" id="BRXW01000187">
    <property type="protein sequence ID" value="GMI13154.1"/>
    <property type="molecule type" value="Genomic_DNA"/>
</dbReference>
<dbReference type="PROSITE" id="PS51450">
    <property type="entry name" value="LRR"/>
    <property type="match status" value="1"/>
</dbReference>
<dbReference type="SUPFAM" id="SSF52058">
    <property type="entry name" value="L domain-like"/>
    <property type="match status" value="1"/>
</dbReference>
<evidence type="ECO:0000313" key="6">
    <source>
        <dbReference type="Proteomes" id="UP001165122"/>
    </source>
</evidence>
<dbReference type="OrthoDB" id="676979at2759"/>
<sequence length="1344" mass="152096">MIKNVKYCQYFHLSLIANDISSAPTFNGSNVIAQKSFSLDIAASSAWVTNELTRRTGRIKVKRNITKEYRFEHSVIKSVVKPPREKISFADAALLHDDGQHAHTHWPSNVEDDDDVSLGNGASNEMNEAVYFMASQMLQQIPPPPNPALLQVCLLDHNHLTSLSPLSSCTSLLELSVNHNSITSLPEIFANLLNLQILRMESNQITSWRSILPLKSSPSLGYLSLTGNAFAKNSKYRPFVVNLVPNLKALDSYAISDEELLENYTFPDHYKPLSDTYRLPEFIINREIYPLNTNSKNSNSSALNIYTQIEFVDVCIAFISNIVSSCSPIFLIQWAYRRYLGRKMTNNITAKAAQIIQNVIRKKVMARIFKRQLDSLLIAEGHSNLLVSRREGRRVHSANVIQEGYRQLRQKRLEKKSVGIIMKWFGRKQKRFKRLLEKMGAGDQRILFGAKDRDNVIKCVIEVLTMLKKDISHIEAYEIAKTKIVETGIEVLREMKEVDVLGKDAITDGLFKFWRRSSRDGRGVVIGGSSIVRLKKVIEQGRFSEKLLNYFGVSKRACCKPNKFEVETFVSEWGDLGWENEQGVRMFKFDEGRVKMMAEVVRMINRRFPHTLLIFDGQAARLAAAVVLQSVWRSYISRKELKPSALQRVCERRARIKIQNWWRDWSGVKRRIRHLTILNKAAKRVDSKTVYIEANMFYLLTNAKHCEGMVSALGNNHNRKKAGFNKVEFGFDEEDRVNLIEFEDEVEGGEGEQRGGVDGPVAPLTNVVKTNSPIISRRSIFRKRQHMWQQIGHKKDLNLELIPDWMEWKPTAMDGSGTKLNGNIGALLLTGVELNLVPQGPLLDPDVVKKGNVKVKSIDYLQKRGVMLMCMKFKSVGEARKRVGLLAMKTFHLAMELYCPCFTFSGLEEVGMVKRGLPSAWMPELRELTPGARLQLEIMCQLHTNEIQPISFLSKLGLGAGGGGDAGGGEDNVAVSLIKKPRRPNSVRPKSAGGRPNVAVRGEDKEECWVSGVKSPTYVKQARPQTARAAAKKKQEEGGGVGVGGEGQDEEGFGGSGEIIVNNETFEPDAEYCAQLIRLQSLITKKQKKKKNKEEAELRRIRVQETREREKALKEKRKDGRKMTDLDYAKLMKWKADMNALKFFEEHAAAEADAIKSGEIMRARVVAREGGMKLKAEKEAKEMNAAMAAMAEKMQTEKGLREEQGKREEEEQKKLEANRRVRVAEKRKKHKSKSVNNFGLHINLVNREGGKVARDLRKRKEAREVKAKVGARKAANQRYRALRVAEALREHEEKSKKVKLEKEQVNELLIQREVLSRQKMNARKLIYRGKKDVGGVGGGDSGTS</sequence>
<feature type="region of interest" description="Disordered" evidence="4">
    <location>
        <begin position="1198"/>
        <end position="1233"/>
    </location>
</feature>
<name>A0A9W7FJF5_9STRA</name>
<keyword evidence="2" id="KW-0677">Repeat</keyword>
<feature type="coiled-coil region" evidence="3">
    <location>
        <begin position="1284"/>
        <end position="1318"/>
    </location>
</feature>
<dbReference type="PROSITE" id="PS50096">
    <property type="entry name" value="IQ"/>
    <property type="match status" value="1"/>
</dbReference>
<keyword evidence="3" id="KW-0175">Coiled coil</keyword>
<evidence type="ECO:0000256" key="4">
    <source>
        <dbReference type="SAM" id="MobiDB-lite"/>
    </source>
</evidence>
<feature type="region of interest" description="Disordered" evidence="4">
    <location>
        <begin position="1020"/>
        <end position="1053"/>
    </location>
</feature>
<dbReference type="Pfam" id="PF14580">
    <property type="entry name" value="LRR_9"/>
    <property type="match status" value="1"/>
</dbReference>
<reference evidence="6" key="1">
    <citation type="journal article" date="2023" name="Commun. Biol.">
        <title>Genome analysis of Parmales, the sister group of diatoms, reveals the evolutionary specialization of diatoms from phago-mixotrophs to photoautotrophs.</title>
        <authorList>
            <person name="Ban H."/>
            <person name="Sato S."/>
            <person name="Yoshikawa S."/>
            <person name="Yamada K."/>
            <person name="Nakamura Y."/>
            <person name="Ichinomiya M."/>
            <person name="Sato N."/>
            <person name="Blanc-Mathieu R."/>
            <person name="Endo H."/>
            <person name="Kuwata A."/>
            <person name="Ogata H."/>
        </authorList>
    </citation>
    <scope>NUCLEOTIDE SEQUENCE [LARGE SCALE GENOMIC DNA]</scope>
    <source>
        <strain evidence="6">NIES 3700</strain>
    </source>
</reference>
<evidence type="ECO:0000313" key="5">
    <source>
        <dbReference type="EMBL" id="GMI13154.1"/>
    </source>
</evidence>
<dbReference type="Gene3D" id="3.80.10.10">
    <property type="entry name" value="Ribonuclease Inhibitor"/>
    <property type="match status" value="1"/>
</dbReference>
<evidence type="ECO:0000256" key="1">
    <source>
        <dbReference type="ARBA" id="ARBA00022614"/>
    </source>
</evidence>
<keyword evidence="1" id="KW-0433">Leucine-rich repeat</keyword>
<evidence type="ECO:0000256" key="2">
    <source>
        <dbReference type="ARBA" id="ARBA00022737"/>
    </source>
</evidence>
<protein>
    <submittedName>
        <fullName evidence="5">Uncharacterized protein</fullName>
    </submittedName>
</protein>
<keyword evidence="6" id="KW-1185">Reference proteome</keyword>
<feature type="compositionally biased region" description="Basic and acidic residues" evidence="4">
    <location>
        <begin position="1198"/>
        <end position="1224"/>
    </location>
</feature>
<proteinExistence type="predicted"/>
<accession>A0A9W7FJF5</accession>
<gene>
    <name evidence="5" type="ORF">TrLO_g9195</name>
</gene>
<dbReference type="Gene3D" id="1.20.5.190">
    <property type="match status" value="1"/>
</dbReference>
<evidence type="ECO:0000256" key="3">
    <source>
        <dbReference type="SAM" id="Coils"/>
    </source>
</evidence>
<dbReference type="InterPro" id="IPR050836">
    <property type="entry name" value="SDS22/Internalin_LRR"/>
</dbReference>
<dbReference type="PANTHER" id="PTHR46652">
    <property type="entry name" value="LEUCINE-RICH REPEAT AND IQ DOMAIN-CONTAINING PROTEIN 1-RELATED"/>
    <property type="match status" value="1"/>
</dbReference>
<organism evidence="5 6">
    <name type="scientific">Triparma laevis f. longispina</name>
    <dbReference type="NCBI Taxonomy" id="1714387"/>
    <lineage>
        <taxon>Eukaryota</taxon>
        <taxon>Sar</taxon>
        <taxon>Stramenopiles</taxon>
        <taxon>Ochrophyta</taxon>
        <taxon>Bolidophyceae</taxon>
        <taxon>Parmales</taxon>
        <taxon>Triparmaceae</taxon>
        <taxon>Triparma</taxon>
    </lineage>
</organism>
<dbReference type="InterPro" id="IPR001611">
    <property type="entry name" value="Leu-rich_rpt"/>
</dbReference>